<name>A0ABQ1PUM5_9ENTE</name>
<keyword evidence="3" id="KW-1185">Reference proteome</keyword>
<dbReference type="Proteomes" id="UP000630615">
    <property type="component" value="Unassembled WGS sequence"/>
</dbReference>
<sequence>MKVRILIFISVISFLLGGCSENRDGNTNPSTQSTTSKINNEATVSTTQTTEVIESNVNSSIMAYGFQAPNDIYNHLIVTGSMKVIDTTKGTETRGQEYLYNHGYHSVSASDTTNSSQSYVLEDSATLPNGRNAYGKLIYFYFWCNDEMKQRLEDVVIDDDVIFFEATEEYLESITQLLNSPVPAQTQIDLDIDAINNGDFTTLVGTWVNGLGDRLIINTDGTTNIGYTLHSVKDSDITSKIPYASLSDGMSGAALGLYTIGFENPDGDNSDITKPRLTIAQQGGSYPADSYYYRQ</sequence>
<evidence type="ECO:0000313" key="2">
    <source>
        <dbReference type="EMBL" id="GGD03858.1"/>
    </source>
</evidence>
<organism evidence="2 3">
    <name type="scientific">Enterococcus wangshanyuanii</name>
    <dbReference type="NCBI Taxonomy" id="2005703"/>
    <lineage>
        <taxon>Bacteria</taxon>
        <taxon>Bacillati</taxon>
        <taxon>Bacillota</taxon>
        <taxon>Bacilli</taxon>
        <taxon>Lactobacillales</taxon>
        <taxon>Enterococcaceae</taxon>
        <taxon>Enterococcus</taxon>
    </lineage>
</organism>
<comment type="caution">
    <text evidence="2">The sequence shown here is derived from an EMBL/GenBank/DDBJ whole genome shotgun (WGS) entry which is preliminary data.</text>
</comment>
<dbReference type="EMBL" id="BMKI01000016">
    <property type="protein sequence ID" value="GGD03858.1"/>
    <property type="molecule type" value="Genomic_DNA"/>
</dbReference>
<dbReference type="PROSITE" id="PS51257">
    <property type="entry name" value="PROKAR_LIPOPROTEIN"/>
    <property type="match status" value="1"/>
</dbReference>
<proteinExistence type="predicted"/>
<evidence type="ECO:0000259" key="1">
    <source>
        <dbReference type="Pfam" id="PF19804"/>
    </source>
</evidence>
<dbReference type="InterPro" id="IPR046254">
    <property type="entry name" value="DUF6287"/>
</dbReference>
<accession>A0ABQ1PUM5</accession>
<evidence type="ECO:0000313" key="3">
    <source>
        <dbReference type="Proteomes" id="UP000630615"/>
    </source>
</evidence>
<protein>
    <recommendedName>
        <fullName evidence="1">DUF6287 domain-containing protein</fullName>
    </recommendedName>
</protein>
<gene>
    <name evidence="2" type="ORF">GCM10011573_36690</name>
</gene>
<reference evidence="3" key="1">
    <citation type="journal article" date="2019" name="Int. J. Syst. Evol. Microbiol.">
        <title>The Global Catalogue of Microorganisms (GCM) 10K type strain sequencing project: providing services to taxonomists for standard genome sequencing and annotation.</title>
        <authorList>
            <consortium name="The Broad Institute Genomics Platform"/>
            <consortium name="The Broad Institute Genome Sequencing Center for Infectious Disease"/>
            <person name="Wu L."/>
            <person name="Ma J."/>
        </authorList>
    </citation>
    <scope>NUCLEOTIDE SEQUENCE [LARGE SCALE GENOMIC DNA]</scope>
    <source>
        <strain evidence="3">CGMCC 1.15942</strain>
    </source>
</reference>
<feature type="domain" description="DUF6287" evidence="1">
    <location>
        <begin position="190"/>
        <end position="221"/>
    </location>
</feature>
<dbReference type="Pfam" id="PF19804">
    <property type="entry name" value="DUF6287"/>
    <property type="match status" value="1"/>
</dbReference>